<feature type="coiled-coil region" evidence="1">
    <location>
        <begin position="25"/>
        <end position="52"/>
    </location>
</feature>
<accession>A0A8S5R663</accession>
<feature type="region of interest" description="Disordered" evidence="2">
    <location>
        <begin position="628"/>
        <end position="647"/>
    </location>
</feature>
<reference evidence="3" key="1">
    <citation type="journal article" date="2021" name="Proc. Natl. Acad. Sci. U.S.A.">
        <title>A Catalog of Tens of Thousands of Viruses from Human Metagenomes Reveals Hidden Associations with Chronic Diseases.</title>
        <authorList>
            <person name="Tisza M.J."/>
            <person name="Buck C.B."/>
        </authorList>
    </citation>
    <scope>NUCLEOTIDE SEQUENCE</scope>
    <source>
        <strain evidence="3">Ct6Ax4</strain>
    </source>
</reference>
<protein>
    <submittedName>
        <fullName evidence="3">Portal protein</fullName>
    </submittedName>
</protein>
<evidence type="ECO:0000313" key="3">
    <source>
        <dbReference type="EMBL" id="DAE26903.1"/>
    </source>
</evidence>
<sequence length="647" mass="73979">MESHIMRMFRKMKNMIMNPKQAKKLSEWKKKYTEAKDKYSDELNNIREYQALYDGDRRVNVNPNKGNGKSSKQSINVRNIVYELIETQVDSSIPMPKVTPIHEEDEELAKIIELALQNEIQLMNFSLINDEEERTVPIQGGDFMHVEWDNTKGFHCTVGGVSVSERHPRNVIPQPGITSIEEMDYIFVLVPQTKEFVKKKYNVDVSAASDTEIDLKQDTKRDDNSDIVTVIKCYYRNKNGCIGLFTWCEEYVLEDYEDYQARRLERCTKCGRVKTGDVCECGSKSFEERTEEYEELLEDITTKNGTIIPAISGYEDVDMRDEDGNPVYDEFGQLMQERREVRTKIPYYKPDQIPIVLRKNVSRAGKLLGFSDAAVISDQQDAIKKLGSKLQEKILKGGSIVILPKNSKIQTTDEELKVVRVNNAQEASLISVKNMQADISLDRIMIAENYDWAKSTLGITDSYQGKYDASADSGTAKQYAINQAAGRLESKRVMKKTAYAKVYELMFKHMLAYADQPIPLNKKNSDGTYSYAHFNRYDFLKQDAAGEYYWDDEFIITTDPTSTIMMNREAMWQQIDMKLQSGAFGPLGEDKTLLAYWTFMAENDYPNASKMKEIMAQRVQEENAQMEAQNAALSEQSGGAGNAMPIL</sequence>
<dbReference type="EMBL" id="BK015824">
    <property type="protein sequence ID" value="DAE26903.1"/>
    <property type="molecule type" value="Genomic_DNA"/>
</dbReference>
<proteinExistence type="predicted"/>
<evidence type="ECO:0000256" key="1">
    <source>
        <dbReference type="SAM" id="Coils"/>
    </source>
</evidence>
<name>A0A8S5R663_9VIRU</name>
<keyword evidence="1" id="KW-0175">Coiled coil</keyword>
<evidence type="ECO:0000256" key="2">
    <source>
        <dbReference type="SAM" id="MobiDB-lite"/>
    </source>
</evidence>
<organism evidence="3">
    <name type="scientific">virus sp. ct6Ax4</name>
    <dbReference type="NCBI Taxonomy" id="2826791"/>
    <lineage>
        <taxon>Viruses</taxon>
    </lineage>
</organism>